<name>A0ABV7YDA4_9ACTN</name>
<evidence type="ECO:0000256" key="4">
    <source>
        <dbReference type="ARBA" id="ARBA00022827"/>
    </source>
</evidence>
<feature type="domain" description="FAD-binding PCMH-type" evidence="7">
    <location>
        <begin position="30"/>
        <end position="198"/>
    </location>
</feature>
<dbReference type="Gene3D" id="3.30.43.10">
    <property type="entry name" value="Uridine Diphospho-n-acetylenolpyruvylglucosamine Reductase, domain 2"/>
    <property type="match status" value="1"/>
</dbReference>
<dbReference type="PANTHER" id="PTHR42973:SF39">
    <property type="entry name" value="FAD-BINDING PCMH-TYPE DOMAIN-CONTAINING PROTEIN"/>
    <property type="match status" value="1"/>
</dbReference>
<comment type="cofactor">
    <cofactor evidence="1">
        <name>FAD</name>
        <dbReference type="ChEBI" id="CHEBI:57692"/>
    </cofactor>
</comment>
<dbReference type="EMBL" id="JBHRZH010000013">
    <property type="protein sequence ID" value="MFC3762344.1"/>
    <property type="molecule type" value="Genomic_DNA"/>
</dbReference>
<dbReference type="RefSeq" id="WP_205117884.1">
    <property type="nucleotide sequence ID" value="NZ_JAFBCM010000001.1"/>
</dbReference>
<dbReference type="SUPFAM" id="SSF56176">
    <property type="entry name" value="FAD-binding/transporter-associated domain-like"/>
    <property type="match status" value="1"/>
</dbReference>
<protein>
    <submittedName>
        <fullName evidence="8">FAD-binding oxidoreductase</fullName>
    </submittedName>
</protein>
<keyword evidence="5" id="KW-0560">Oxidoreductase</keyword>
<reference evidence="9" key="1">
    <citation type="journal article" date="2019" name="Int. J. Syst. Evol. Microbiol.">
        <title>The Global Catalogue of Microorganisms (GCM) 10K type strain sequencing project: providing services to taxonomists for standard genome sequencing and annotation.</title>
        <authorList>
            <consortium name="The Broad Institute Genomics Platform"/>
            <consortium name="The Broad Institute Genome Sequencing Center for Infectious Disease"/>
            <person name="Wu L."/>
            <person name="Ma J."/>
        </authorList>
    </citation>
    <scope>NUCLEOTIDE SEQUENCE [LARGE SCALE GENOMIC DNA]</scope>
    <source>
        <strain evidence="9">CGMCC 4.7241</strain>
    </source>
</reference>
<dbReference type="InterPro" id="IPR016166">
    <property type="entry name" value="FAD-bd_PCMH"/>
</dbReference>
<dbReference type="PANTHER" id="PTHR42973">
    <property type="entry name" value="BINDING OXIDOREDUCTASE, PUTATIVE (AFU_ORTHOLOGUE AFUA_1G17690)-RELATED"/>
    <property type="match status" value="1"/>
</dbReference>
<dbReference type="InterPro" id="IPR016169">
    <property type="entry name" value="FAD-bd_PCMH_sub2"/>
</dbReference>
<evidence type="ECO:0000313" key="9">
    <source>
        <dbReference type="Proteomes" id="UP001595699"/>
    </source>
</evidence>
<evidence type="ECO:0000256" key="6">
    <source>
        <dbReference type="SAM" id="MobiDB-lite"/>
    </source>
</evidence>
<sequence length="435" mass="45262">MTLQAATKGRVLEPADADFEPASKPWNVAVPQSVAAVVEATDADDVASVVRYARKEGLTVAVQPNGHGASGNADGVILLRTKALQTIEVNAAERTAKVGAGVSWGQAQAATEAHGLTGLPGSAPVVSVVGYTLGGGLGWFARKYGLAAHSVRAFDLVDADGNQQHVTADSDADLFWALRGSGGDLAIVTAVEYGLYEAPGLYGGALAWPADKAADVLATFKEVTAQAPDELTLWFGRLEIPNGPPPMVAIQAAYLGDADAGQALLAAFDKLGDPLQDTRQERTLAELAAITNDPTDPSPGKGRSSMLTSLNDDVTETLLDGSLAPLLALQLRHTGGALAAAGPDAGPHGSIAEPYLLYAFGLPLSPELAAGISTKLDEYEAKLGDNVSGRKPFTFLTGGESASDAFDQPTIERLRQLKRDRDPANVFRSNYPVLD</sequence>
<comment type="similarity">
    <text evidence="2">Belongs to the oxygen-dependent FAD-linked oxidoreductase family.</text>
</comment>
<dbReference type="Proteomes" id="UP001595699">
    <property type="component" value="Unassembled WGS sequence"/>
</dbReference>
<accession>A0ABV7YDA4</accession>
<gene>
    <name evidence="8" type="ORF">ACFOUW_15995</name>
</gene>
<dbReference type="PROSITE" id="PS51387">
    <property type="entry name" value="FAD_PCMH"/>
    <property type="match status" value="1"/>
</dbReference>
<dbReference type="InterPro" id="IPR050416">
    <property type="entry name" value="FAD-linked_Oxidoreductase"/>
</dbReference>
<comment type="caution">
    <text evidence="8">The sequence shown here is derived from an EMBL/GenBank/DDBJ whole genome shotgun (WGS) entry which is preliminary data.</text>
</comment>
<feature type="region of interest" description="Disordered" evidence="6">
    <location>
        <begin position="288"/>
        <end position="308"/>
    </location>
</feature>
<keyword evidence="9" id="KW-1185">Reference proteome</keyword>
<keyword evidence="3" id="KW-0285">Flavoprotein</keyword>
<evidence type="ECO:0000256" key="1">
    <source>
        <dbReference type="ARBA" id="ARBA00001974"/>
    </source>
</evidence>
<dbReference type="Gene3D" id="3.30.465.10">
    <property type="match status" value="1"/>
</dbReference>
<dbReference type="Pfam" id="PF01565">
    <property type="entry name" value="FAD_binding_4"/>
    <property type="match status" value="1"/>
</dbReference>
<keyword evidence="4" id="KW-0274">FAD</keyword>
<dbReference type="Gene3D" id="3.40.462.20">
    <property type="match status" value="1"/>
</dbReference>
<evidence type="ECO:0000256" key="2">
    <source>
        <dbReference type="ARBA" id="ARBA00005466"/>
    </source>
</evidence>
<evidence type="ECO:0000256" key="3">
    <source>
        <dbReference type="ARBA" id="ARBA00022630"/>
    </source>
</evidence>
<dbReference type="InterPro" id="IPR016167">
    <property type="entry name" value="FAD-bd_PCMH_sub1"/>
</dbReference>
<dbReference type="InterPro" id="IPR036318">
    <property type="entry name" value="FAD-bd_PCMH-like_sf"/>
</dbReference>
<dbReference type="InterPro" id="IPR006094">
    <property type="entry name" value="Oxid_FAD_bind_N"/>
</dbReference>
<proteinExistence type="inferred from homology"/>
<evidence type="ECO:0000313" key="8">
    <source>
        <dbReference type="EMBL" id="MFC3762344.1"/>
    </source>
</evidence>
<organism evidence="8 9">
    <name type="scientific">Tenggerimyces flavus</name>
    <dbReference type="NCBI Taxonomy" id="1708749"/>
    <lineage>
        <taxon>Bacteria</taxon>
        <taxon>Bacillati</taxon>
        <taxon>Actinomycetota</taxon>
        <taxon>Actinomycetes</taxon>
        <taxon>Propionibacteriales</taxon>
        <taxon>Nocardioidaceae</taxon>
        <taxon>Tenggerimyces</taxon>
    </lineage>
</organism>
<evidence type="ECO:0000256" key="5">
    <source>
        <dbReference type="ARBA" id="ARBA00023002"/>
    </source>
</evidence>
<evidence type="ECO:0000259" key="7">
    <source>
        <dbReference type="PROSITE" id="PS51387"/>
    </source>
</evidence>